<dbReference type="Gene3D" id="3.30.70.330">
    <property type="match status" value="1"/>
</dbReference>
<reference evidence="5" key="1">
    <citation type="submission" date="2020-10" db="EMBL/GenBank/DDBJ databases">
        <authorList>
            <person name="Gilroy R."/>
        </authorList>
    </citation>
    <scope>NUCLEOTIDE SEQUENCE</scope>
    <source>
        <strain evidence="5">6919</strain>
    </source>
</reference>
<dbReference type="InterPro" id="IPR012677">
    <property type="entry name" value="Nucleotide-bd_a/b_plait_sf"/>
</dbReference>
<dbReference type="SUPFAM" id="SSF54189">
    <property type="entry name" value="Ribosomal proteins S24e, L23 and L15e"/>
    <property type="match status" value="1"/>
</dbReference>
<dbReference type="GO" id="GO:0006412">
    <property type="term" value="P:translation"/>
    <property type="evidence" value="ECO:0007669"/>
    <property type="project" value="UniProtKB-UniRule"/>
</dbReference>
<comment type="caution">
    <text evidence="5">The sequence shown here is derived from an EMBL/GenBank/DDBJ whole genome shotgun (WGS) entry which is preliminary data.</text>
</comment>
<dbReference type="GO" id="GO:0019843">
    <property type="term" value="F:rRNA binding"/>
    <property type="evidence" value="ECO:0007669"/>
    <property type="project" value="UniProtKB-UniRule"/>
</dbReference>
<evidence type="ECO:0000256" key="2">
    <source>
        <dbReference type="ARBA" id="ARBA00022980"/>
    </source>
</evidence>
<evidence type="ECO:0000256" key="3">
    <source>
        <dbReference type="ARBA" id="ARBA00023274"/>
    </source>
</evidence>
<comment type="similarity">
    <text evidence="1 4">Belongs to the universal ribosomal protein uL23 family.</text>
</comment>
<dbReference type="HAMAP" id="MF_01369_B">
    <property type="entry name" value="Ribosomal_uL23_B"/>
    <property type="match status" value="1"/>
</dbReference>
<dbReference type="EMBL" id="JADIMC010000065">
    <property type="protein sequence ID" value="MBO8476477.1"/>
    <property type="molecule type" value="Genomic_DNA"/>
</dbReference>
<dbReference type="GO" id="GO:0005840">
    <property type="term" value="C:ribosome"/>
    <property type="evidence" value="ECO:0007669"/>
    <property type="project" value="UniProtKB-KW"/>
</dbReference>
<evidence type="ECO:0000313" key="5">
    <source>
        <dbReference type="EMBL" id="MBO8476477.1"/>
    </source>
</evidence>
<dbReference type="GO" id="GO:1990904">
    <property type="term" value="C:ribonucleoprotein complex"/>
    <property type="evidence" value="ECO:0007669"/>
    <property type="project" value="UniProtKB-KW"/>
</dbReference>
<comment type="function">
    <text evidence="4">One of the early assembly proteins it binds 23S rRNA. One of the proteins that surrounds the polypeptide exit tunnel on the outside of the ribosome. Forms the main docking site for trigger factor binding to the ribosome.</text>
</comment>
<evidence type="ECO:0000313" key="6">
    <source>
        <dbReference type="Proteomes" id="UP000823598"/>
    </source>
</evidence>
<dbReference type="Pfam" id="PF00276">
    <property type="entry name" value="Ribosomal_L23"/>
    <property type="match status" value="1"/>
</dbReference>
<keyword evidence="3 4" id="KW-0687">Ribonucleoprotein</keyword>
<dbReference type="InterPro" id="IPR013025">
    <property type="entry name" value="Ribosomal_uL23-like"/>
</dbReference>
<dbReference type="GO" id="GO:0003735">
    <property type="term" value="F:structural constituent of ribosome"/>
    <property type="evidence" value="ECO:0007669"/>
    <property type="project" value="InterPro"/>
</dbReference>
<gene>
    <name evidence="4 5" type="primary">rplW</name>
    <name evidence="5" type="ORF">IAB88_05735</name>
</gene>
<organism evidence="5 6">
    <name type="scientific">Candidatus Limisoma faecipullorum</name>
    <dbReference type="NCBI Taxonomy" id="2840854"/>
    <lineage>
        <taxon>Bacteria</taxon>
        <taxon>Pseudomonadati</taxon>
        <taxon>Bacteroidota</taxon>
        <taxon>Bacteroidia</taxon>
        <taxon>Bacteroidales</taxon>
        <taxon>Candidatus Limisoma</taxon>
    </lineage>
</organism>
<dbReference type="Proteomes" id="UP000823598">
    <property type="component" value="Unassembled WGS sequence"/>
</dbReference>
<name>A0A9D9NK77_9BACT</name>
<keyword evidence="2 4" id="KW-0689">Ribosomal protein</keyword>
<reference evidence="5" key="2">
    <citation type="journal article" date="2021" name="PeerJ">
        <title>Extensive microbial diversity within the chicken gut microbiome revealed by metagenomics and culture.</title>
        <authorList>
            <person name="Gilroy R."/>
            <person name="Ravi A."/>
            <person name="Getino M."/>
            <person name="Pursley I."/>
            <person name="Horton D.L."/>
            <person name="Alikhan N.F."/>
            <person name="Baker D."/>
            <person name="Gharbi K."/>
            <person name="Hall N."/>
            <person name="Watson M."/>
            <person name="Adriaenssens E.M."/>
            <person name="Foster-Nyarko E."/>
            <person name="Jarju S."/>
            <person name="Secka A."/>
            <person name="Antonio M."/>
            <person name="Oren A."/>
            <person name="Chaudhuri R.R."/>
            <person name="La Ragione R."/>
            <person name="Hildebrand F."/>
            <person name="Pallen M.J."/>
        </authorList>
    </citation>
    <scope>NUCLEOTIDE SEQUENCE</scope>
    <source>
        <strain evidence="5">6919</strain>
    </source>
</reference>
<sequence length="96" mass="10577">MDIMIEPIVTEKATAITEKGNRYTFRVSPGANKGQIKDAVQGLYGVKVVAVNTMRYDGKNKTRYTKTALLRGKTAAFKKAVVTLAEGETIDFYSNI</sequence>
<evidence type="ECO:0000256" key="4">
    <source>
        <dbReference type="HAMAP-Rule" id="MF_01369"/>
    </source>
</evidence>
<accession>A0A9D9NK77</accession>
<comment type="subunit">
    <text evidence="4">Part of the 50S ribosomal subunit. Contacts protein L29, and trigger factor when it is bound to the ribosome.</text>
</comment>
<dbReference type="InterPro" id="IPR012678">
    <property type="entry name" value="Ribosomal_uL23/eL15/eS24_sf"/>
</dbReference>
<evidence type="ECO:0000256" key="1">
    <source>
        <dbReference type="ARBA" id="ARBA00006700"/>
    </source>
</evidence>
<dbReference type="NCBIfam" id="NF004363">
    <property type="entry name" value="PRK05738.2-4"/>
    <property type="match status" value="1"/>
</dbReference>
<proteinExistence type="inferred from homology"/>
<protein>
    <recommendedName>
        <fullName evidence="4">Large ribosomal subunit protein uL23</fullName>
    </recommendedName>
</protein>
<dbReference type="AlphaFoldDB" id="A0A9D9NK77"/>
<keyword evidence="4" id="KW-0694">RNA-binding</keyword>
<dbReference type="PANTHER" id="PTHR11620">
    <property type="entry name" value="60S RIBOSOMAL PROTEIN L23A"/>
    <property type="match status" value="1"/>
</dbReference>
<keyword evidence="4" id="KW-0699">rRNA-binding</keyword>